<dbReference type="CDD" id="cd07185">
    <property type="entry name" value="OmpA_C-like"/>
    <property type="match status" value="1"/>
</dbReference>
<evidence type="ECO:0000313" key="4">
    <source>
        <dbReference type="EMBL" id="MFC5457408.1"/>
    </source>
</evidence>
<gene>
    <name evidence="4" type="ORF">ACFQDI_21250</name>
</gene>
<comment type="caution">
    <text evidence="4">The sequence shown here is derived from an EMBL/GenBank/DDBJ whole genome shotgun (WGS) entry which is preliminary data.</text>
</comment>
<feature type="domain" description="OmpA-like" evidence="3">
    <location>
        <begin position="52"/>
        <end position="160"/>
    </location>
</feature>
<proteinExistence type="predicted"/>
<dbReference type="InterPro" id="IPR006665">
    <property type="entry name" value="OmpA-like"/>
</dbReference>
<protein>
    <submittedName>
        <fullName evidence="4">OmpA family protein</fullName>
    </submittedName>
</protein>
<sequence length="160" mass="17109">MPRLAANFLSPLALCLLLASCSSIPMPSFLHDPSSEAVVYALGPRDGYTSPLSDSLKPACPALVFEHPDFQLTSAHQQALSRLAQEMAKNKKARLLVAGYTPPNLPPDHARSLSERRALAVRQRLIELGLEAASIQTVGFGNDFSPSGPASNVVVIYTQG</sequence>
<dbReference type="RefSeq" id="WP_377170680.1">
    <property type="nucleotide sequence ID" value="NZ_JBHSMQ010000010.1"/>
</dbReference>
<dbReference type="Gene3D" id="3.30.1330.60">
    <property type="entry name" value="OmpA-like domain"/>
    <property type="match status" value="1"/>
</dbReference>
<keyword evidence="2" id="KW-0732">Signal</keyword>
<evidence type="ECO:0000313" key="5">
    <source>
        <dbReference type="Proteomes" id="UP001596052"/>
    </source>
</evidence>
<dbReference type="InterPro" id="IPR036737">
    <property type="entry name" value="OmpA-like_sf"/>
</dbReference>
<feature type="signal peptide" evidence="2">
    <location>
        <begin position="1"/>
        <end position="30"/>
    </location>
</feature>
<evidence type="ECO:0000256" key="1">
    <source>
        <dbReference type="PROSITE-ProRule" id="PRU00473"/>
    </source>
</evidence>
<keyword evidence="5" id="KW-1185">Reference proteome</keyword>
<dbReference type="SUPFAM" id="SSF103088">
    <property type="entry name" value="OmpA-like"/>
    <property type="match status" value="1"/>
</dbReference>
<dbReference type="EMBL" id="JBHSMQ010000010">
    <property type="protein sequence ID" value="MFC5457408.1"/>
    <property type="molecule type" value="Genomic_DNA"/>
</dbReference>
<name>A0ABW0KV38_9BACT</name>
<dbReference type="Proteomes" id="UP001596052">
    <property type="component" value="Unassembled WGS sequence"/>
</dbReference>
<feature type="chain" id="PRO_5045967481" evidence="2">
    <location>
        <begin position="31"/>
        <end position="160"/>
    </location>
</feature>
<dbReference type="PROSITE" id="PS51257">
    <property type="entry name" value="PROKAR_LIPOPROTEIN"/>
    <property type="match status" value="1"/>
</dbReference>
<evidence type="ECO:0000259" key="3">
    <source>
        <dbReference type="PROSITE" id="PS51123"/>
    </source>
</evidence>
<organism evidence="4 5">
    <name type="scientific">Prosthecobacter fluviatilis</name>
    <dbReference type="NCBI Taxonomy" id="445931"/>
    <lineage>
        <taxon>Bacteria</taxon>
        <taxon>Pseudomonadati</taxon>
        <taxon>Verrucomicrobiota</taxon>
        <taxon>Verrucomicrobiia</taxon>
        <taxon>Verrucomicrobiales</taxon>
        <taxon>Verrucomicrobiaceae</taxon>
        <taxon>Prosthecobacter</taxon>
    </lineage>
</organism>
<keyword evidence="1" id="KW-0472">Membrane</keyword>
<accession>A0ABW0KV38</accession>
<evidence type="ECO:0000256" key="2">
    <source>
        <dbReference type="SAM" id="SignalP"/>
    </source>
</evidence>
<dbReference type="Pfam" id="PF00691">
    <property type="entry name" value="OmpA"/>
    <property type="match status" value="1"/>
</dbReference>
<reference evidence="5" key="1">
    <citation type="journal article" date="2019" name="Int. J. Syst. Evol. Microbiol.">
        <title>The Global Catalogue of Microorganisms (GCM) 10K type strain sequencing project: providing services to taxonomists for standard genome sequencing and annotation.</title>
        <authorList>
            <consortium name="The Broad Institute Genomics Platform"/>
            <consortium name="The Broad Institute Genome Sequencing Center for Infectious Disease"/>
            <person name="Wu L."/>
            <person name="Ma J."/>
        </authorList>
    </citation>
    <scope>NUCLEOTIDE SEQUENCE [LARGE SCALE GENOMIC DNA]</scope>
    <source>
        <strain evidence="5">CGMCC 4.1469</strain>
    </source>
</reference>
<dbReference type="PROSITE" id="PS51123">
    <property type="entry name" value="OMPA_2"/>
    <property type="match status" value="1"/>
</dbReference>